<dbReference type="EMBL" id="OZ034821">
    <property type="protein sequence ID" value="CAL1409195.1"/>
    <property type="molecule type" value="Genomic_DNA"/>
</dbReference>
<dbReference type="Proteomes" id="UP001497516">
    <property type="component" value="Chromosome 8"/>
</dbReference>
<organism evidence="11 12">
    <name type="scientific">Linum trigynum</name>
    <dbReference type="NCBI Taxonomy" id="586398"/>
    <lineage>
        <taxon>Eukaryota</taxon>
        <taxon>Viridiplantae</taxon>
        <taxon>Streptophyta</taxon>
        <taxon>Embryophyta</taxon>
        <taxon>Tracheophyta</taxon>
        <taxon>Spermatophyta</taxon>
        <taxon>Magnoliopsida</taxon>
        <taxon>eudicotyledons</taxon>
        <taxon>Gunneridae</taxon>
        <taxon>Pentapetalae</taxon>
        <taxon>rosids</taxon>
        <taxon>fabids</taxon>
        <taxon>Malpighiales</taxon>
        <taxon>Linaceae</taxon>
        <taxon>Linum</taxon>
    </lineage>
</organism>
<dbReference type="PANTHER" id="PTHR35293:SF10">
    <property type="entry name" value="EGG CELL-SECRETED PROTEIN 1.2-RELATED"/>
    <property type="match status" value="1"/>
</dbReference>
<dbReference type="GO" id="GO:0031410">
    <property type="term" value="C:cytoplasmic vesicle"/>
    <property type="evidence" value="ECO:0007669"/>
    <property type="project" value="UniProtKB-SubCell"/>
</dbReference>
<dbReference type="GO" id="GO:2000008">
    <property type="term" value="P:regulation of protein localization to cell surface"/>
    <property type="evidence" value="ECO:0007669"/>
    <property type="project" value="UniProtKB-ARBA"/>
</dbReference>
<keyword evidence="5" id="KW-0278">Fertilization</keyword>
<evidence type="ECO:0000313" key="11">
    <source>
        <dbReference type="EMBL" id="CAL1409195.1"/>
    </source>
</evidence>
<dbReference type="AlphaFoldDB" id="A0AAV2GI03"/>
<dbReference type="InterPro" id="IPR008502">
    <property type="entry name" value="Prolamin-like"/>
</dbReference>
<evidence type="ECO:0000256" key="2">
    <source>
        <dbReference type="ARBA" id="ARBA00004613"/>
    </source>
</evidence>
<dbReference type="GO" id="GO:0009567">
    <property type="term" value="P:double fertilization forming a zygote and endosperm"/>
    <property type="evidence" value="ECO:0007669"/>
    <property type="project" value="InterPro"/>
</dbReference>
<evidence type="ECO:0000256" key="7">
    <source>
        <dbReference type="ARBA" id="ARBA00034457"/>
    </source>
</evidence>
<name>A0AAV2GI03_9ROSI</name>
<evidence type="ECO:0000256" key="1">
    <source>
        <dbReference type="ARBA" id="ARBA00004541"/>
    </source>
</evidence>
<comment type="subcellular location">
    <subcellularLocation>
        <location evidence="1">Cytoplasmic vesicle</location>
    </subcellularLocation>
    <subcellularLocation>
        <location evidence="2">Secreted</location>
    </subcellularLocation>
</comment>
<dbReference type="GO" id="GO:0005576">
    <property type="term" value="C:extracellular region"/>
    <property type="evidence" value="ECO:0007669"/>
    <property type="project" value="UniProtKB-SubCell"/>
</dbReference>
<sequence length="126" mass="13309">MAFNLRTTALFLLGTLVFTAAAAEGRRLEEKAAGLADCWGALAEIKSCSGELFQYFFSDGRVDVISDGCCRAVSTITHNCWPAMLDSVGFTAQQAHLLRGYCDAALAEGGRDAPAPAPVSGRNSFA</sequence>
<protein>
    <recommendedName>
        <fullName evidence="10">Prolamin-like domain-containing protein</fullName>
    </recommendedName>
</protein>
<dbReference type="PANTHER" id="PTHR35293">
    <property type="entry name" value="EGG CELL-SECRETED PROTEIN 1.5"/>
    <property type="match status" value="1"/>
</dbReference>
<proteinExistence type="inferred from homology"/>
<dbReference type="Pfam" id="PF05617">
    <property type="entry name" value="Prolamin_like"/>
    <property type="match status" value="1"/>
</dbReference>
<evidence type="ECO:0000256" key="5">
    <source>
        <dbReference type="ARBA" id="ARBA00023279"/>
    </source>
</evidence>
<comment type="similarity">
    <text evidence="8">Belongs to the plant egg cell-secreted peptide family.</text>
</comment>
<evidence type="ECO:0000259" key="10">
    <source>
        <dbReference type="Pfam" id="PF05617"/>
    </source>
</evidence>
<keyword evidence="4 9" id="KW-0732">Signal</keyword>
<evidence type="ECO:0000256" key="9">
    <source>
        <dbReference type="SAM" id="SignalP"/>
    </source>
</evidence>
<keyword evidence="3" id="KW-0964">Secreted</keyword>
<dbReference type="InterPro" id="IPR036312">
    <property type="entry name" value="Bifun_inhib/LTP/seed_sf"/>
</dbReference>
<evidence type="ECO:0000313" key="12">
    <source>
        <dbReference type="Proteomes" id="UP001497516"/>
    </source>
</evidence>
<keyword evidence="6" id="KW-0968">Cytoplasmic vesicle</keyword>
<dbReference type="SUPFAM" id="SSF47699">
    <property type="entry name" value="Bifunctional inhibitor/lipid-transfer protein/seed storage 2S albumin"/>
    <property type="match status" value="1"/>
</dbReference>
<dbReference type="GO" id="GO:0080155">
    <property type="term" value="P:regulation of double fertilization forming a zygote and endosperm"/>
    <property type="evidence" value="ECO:0007669"/>
    <property type="project" value="UniProtKB-ARBA"/>
</dbReference>
<feature type="signal peptide" evidence="9">
    <location>
        <begin position="1"/>
        <end position="22"/>
    </location>
</feature>
<keyword evidence="12" id="KW-1185">Reference proteome</keyword>
<evidence type="ECO:0000256" key="6">
    <source>
        <dbReference type="ARBA" id="ARBA00023329"/>
    </source>
</evidence>
<reference evidence="11 12" key="1">
    <citation type="submission" date="2024-04" db="EMBL/GenBank/DDBJ databases">
        <authorList>
            <person name="Fracassetti M."/>
        </authorList>
    </citation>
    <scope>NUCLEOTIDE SEQUENCE [LARGE SCALE GENOMIC DNA]</scope>
</reference>
<evidence type="ECO:0000256" key="3">
    <source>
        <dbReference type="ARBA" id="ARBA00022525"/>
    </source>
</evidence>
<gene>
    <name evidence="11" type="ORF">LTRI10_LOCUS48713</name>
</gene>
<dbReference type="InterPro" id="IPR044711">
    <property type="entry name" value="EC11-15"/>
</dbReference>
<feature type="domain" description="Prolamin-like" evidence="10">
    <location>
        <begin position="37"/>
        <end position="103"/>
    </location>
</feature>
<feature type="chain" id="PRO_5043943045" description="Prolamin-like domain-containing protein" evidence="9">
    <location>
        <begin position="23"/>
        <end position="126"/>
    </location>
</feature>
<evidence type="ECO:0000256" key="4">
    <source>
        <dbReference type="ARBA" id="ARBA00022729"/>
    </source>
</evidence>
<accession>A0AAV2GI03</accession>
<evidence type="ECO:0000256" key="8">
    <source>
        <dbReference type="ARBA" id="ARBA00034484"/>
    </source>
</evidence>
<comment type="function">
    <text evidence="7">Involved in the regulation of gamete interactions during the double fertilization and to prevent multiple-pollen tube attraction; mediates the redistribution of the gamete fusogen HAP2/GCS1 to the cell surface after secretion upon sperm arrival.</text>
</comment>